<evidence type="ECO:0000313" key="1">
    <source>
        <dbReference type="EMBL" id="QIS31288.1"/>
    </source>
</evidence>
<accession>A0A6G9ZZY8</accession>
<protein>
    <submittedName>
        <fullName evidence="1">Uncharacterized protein</fullName>
    </submittedName>
</protein>
<geneLocation type="plasmid" evidence="1">
    <name>pSSII-1</name>
</geneLocation>
<dbReference type="AlphaFoldDB" id="A0A6G9ZZY8"/>
<reference evidence="1" key="1">
    <citation type="submission" date="2020-02" db="EMBL/GenBank/DDBJ databases">
        <authorList>
            <person name="Hu X."/>
            <person name="Yuan Z."/>
            <person name="Cheng J."/>
            <person name="Geng P."/>
        </authorList>
    </citation>
    <scope>NUCLEOTIDE SEQUENCE</scope>
    <source>
        <strain evidence="1">SSII-1</strain>
        <plasmid evidence="1">pSSII-1</plasmid>
    </source>
</reference>
<name>A0A6G9ZZY8_LYSSH</name>
<dbReference type="EMBL" id="MT075580">
    <property type="protein sequence ID" value="QIS31288.1"/>
    <property type="molecule type" value="Genomic_DNA"/>
</dbReference>
<keyword evidence="1" id="KW-0614">Plasmid</keyword>
<dbReference type="RefSeq" id="WP_061504562.1">
    <property type="nucleotide sequence ID" value="NZ_CP014644.1"/>
</dbReference>
<organism evidence="1">
    <name type="scientific">Lysinibacillus sphaericus</name>
    <name type="common">Bacillus sphaericus</name>
    <dbReference type="NCBI Taxonomy" id="1421"/>
    <lineage>
        <taxon>Bacteria</taxon>
        <taxon>Bacillati</taxon>
        <taxon>Bacillota</taxon>
        <taxon>Bacilli</taxon>
        <taxon>Bacillales</taxon>
        <taxon>Bacillaceae</taxon>
        <taxon>Lysinibacillus</taxon>
    </lineage>
</organism>
<sequence>MSYQNKSISEEIVIFMFNHEKLQRAIELEQIIMDENEILRFYKNLSRSGGWLTTQPINGVYKMICTYETTTKGVTLSISYKEGKITKYRKEQYSWEFIVNGIMRSLNTMSKQLVLF</sequence>
<proteinExistence type="predicted"/>